<name>A0A0M3TAD5_9SPHN</name>
<dbReference type="InterPro" id="IPR017521">
    <property type="entry name" value="Sugar_tfrase_PEP-CTERM_Stp1"/>
</dbReference>
<dbReference type="OrthoDB" id="9807209at2"/>
<protein>
    <submittedName>
        <fullName evidence="1">Glycosyltransferase</fullName>
    </submittedName>
</protein>
<dbReference type="PANTHER" id="PTHR12526:SF600">
    <property type="entry name" value="GLYCOSYL TRANSFERASE GROUP 1"/>
    <property type="match status" value="1"/>
</dbReference>
<dbReference type="Proteomes" id="UP000057938">
    <property type="component" value="Chromosome"/>
</dbReference>
<dbReference type="GO" id="GO:0016757">
    <property type="term" value="F:glycosyltransferase activity"/>
    <property type="evidence" value="ECO:0007669"/>
    <property type="project" value="TreeGrafter"/>
</dbReference>
<keyword evidence="1" id="KW-0808">Transferase</keyword>
<gene>
    <name evidence="1" type="ORF">AMC99_01292</name>
</gene>
<organism evidence="1 2">
    <name type="scientific">Altererythrobacter epoxidivorans</name>
    <dbReference type="NCBI Taxonomy" id="361183"/>
    <lineage>
        <taxon>Bacteria</taxon>
        <taxon>Pseudomonadati</taxon>
        <taxon>Pseudomonadota</taxon>
        <taxon>Alphaproteobacteria</taxon>
        <taxon>Sphingomonadales</taxon>
        <taxon>Erythrobacteraceae</taxon>
        <taxon>Altererythrobacter</taxon>
    </lineage>
</organism>
<dbReference type="PANTHER" id="PTHR12526">
    <property type="entry name" value="GLYCOSYLTRANSFERASE"/>
    <property type="match status" value="1"/>
</dbReference>
<dbReference type="STRING" id="361183.AMC99_01292"/>
<keyword evidence="2" id="KW-1185">Reference proteome</keyword>
<dbReference type="Pfam" id="PF13692">
    <property type="entry name" value="Glyco_trans_1_4"/>
    <property type="match status" value="1"/>
</dbReference>
<dbReference type="RefSeq" id="WP_061924285.1">
    <property type="nucleotide sequence ID" value="NZ_CP012669.1"/>
</dbReference>
<dbReference type="NCBIfam" id="TIGR03087">
    <property type="entry name" value="stp1"/>
    <property type="match status" value="1"/>
</dbReference>
<dbReference type="CDD" id="cd03801">
    <property type="entry name" value="GT4_PimA-like"/>
    <property type="match status" value="1"/>
</dbReference>
<dbReference type="PATRIC" id="fig|361183.4.peg.1263"/>
<dbReference type="AlphaFoldDB" id="A0A0M3TAD5"/>
<evidence type="ECO:0000313" key="1">
    <source>
        <dbReference type="EMBL" id="ALE16586.1"/>
    </source>
</evidence>
<accession>A0A0M3TAD5</accession>
<sequence>MGDIIFLAHRMPFPPDRGDKIRSHHLLKFLAERGNVHVGCFADTDADMEAEDDLARMSKSHCLVRRTKPLVLAGAEAVISQLPVSLAAFHSRALERWVRDTVDTHEIEAIFVFSGQMGQYVPDDFTGRVIVDLCDVDSVKFEDYAKAGERVWLNGREGRLLAREEERLAHRANATILISESEKTILQGRLKNAAGTRLHAIGNGIDAEYFDPASVLPEGSMTERSGPHFVFTGQMDYRPNELASLWAIEHFLPEVRAYFPEAEYHVVGRNPTEALLAKNSIEGATIWGEVPDVRPFLKAADVAVTPLTIARGVQNKVLEAMAMELPVLLTPGAATGIDAQDGLHWMVEEADAKSMADRFRIIWSEPSKLSGMGRAARQFVLDNHSWDAVLNPLEDLLLMGGRQRHAA</sequence>
<dbReference type="EMBL" id="CP012669">
    <property type="protein sequence ID" value="ALE16586.1"/>
    <property type="molecule type" value="Genomic_DNA"/>
</dbReference>
<dbReference type="KEGG" id="aep:AMC99_01292"/>
<dbReference type="SUPFAM" id="SSF53756">
    <property type="entry name" value="UDP-Glycosyltransferase/glycogen phosphorylase"/>
    <property type="match status" value="1"/>
</dbReference>
<evidence type="ECO:0000313" key="2">
    <source>
        <dbReference type="Proteomes" id="UP000057938"/>
    </source>
</evidence>
<proteinExistence type="predicted"/>
<dbReference type="Gene3D" id="3.40.50.2000">
    <property type="entry name" value="Glycogen Phosphorylase B"/>
    <property type="match status" value="2"/>
</dbReference>
<reference evidence="1 2" key="1">
    <citation type="submission" date="2015-09" db="EMBL/GenBank/DDBJ databases">
        <title>Complete genome sequence of a benzo[a]pyrene-degrading bacterium Altererythrobacter epoxidivorans CGMCC 1.7731T.</title>
        <authorList>
            <person name="Li Z."/>
            <person name="Cheng H."/>
            <person name="Huo Y."/>
            <person name="Xu X."/>
        </authorList>
    </citation>
    <scope>NUCLEOTIDE SEQUENCE [LARGE SCALE GENOMIC DNA]</scope>
    <source>
        <strain evidence="1 2">CGMCC 1.7731</strain>
    </source>
</reference>